<name>A0A410QE38_9FIRM</name>
<reference evidence="2" key="1">
    <citation type="submission" date="2019-01" db="EMBL/GenBank/DDBJ databases">
        <title>Draft genomes of a novel of Sporanaerobacter strains.</title>
        <authorList>
            <person name="Ma S."/>
        </authorList>
    </citation>
    <scope>NUCLEOTIDE SEQUENCE [LARGE SCALE GENOMIC DNA]</scope>
    <source>
        <strain evidence="2">NJN-17</strain>
    </source>
</reference>
<dbReference type="KEGG" id="spoa:EQM13_11970"/>
<dbReference type="OrthoDB" id="9787207at2"/>
<organism evidence="1 2">
    <name type="scientific">Acidilutibacter cellobiosedens</name>
    <dbReference type="NCBI Taxonomy" id="2507161"/>
    <lineage>
        <taxon>Bacteria</taxon>
        <taxon>Bacillati</taxon>
        <taxon>Bacillota</taxon>
        <taxon>Tissierellia</taxon>
        <taxon>Tissierellales</taxon>
        <taxon>Acidilutibacteraceae</taxon>
        <taxon>Acidilutibacter</taxon>
    </lineage>
</organism>
<dbReference type="EMBL" id="CP035282">
    <property type="protein sequence ID" value="QAT62250.1"/>
    <property type="molecule type" value="Genomic_DNA"/>
</dbReference>
<protein>
    <submittedName>
        <fullName evidence="1">Winged helix DNA-binding domain-containing protein</fullName>
    </submittedName>
</protein>
<keyword evidence="2" id="KW-1185">Reference proteome</keyword>
<dbReference type="PANTHER" id="PTHR30528:SF0">
    <property type="entry name" value="CYTOPLASMIC PROTEIN"/>
    <property type="match status" value="1"/>
</dbReference>
<dbReference type="InterPro" id="IPR009351">
    <property type="entry name" value="AlkZ-like"/>
</dbReference>
<gene>
    <name evidence="1" type="ORF">EQM13_11970</name>
</gene>
<keyword evidence="1" id="KW-0238">DNA-binding</keyword>
<dbReference type="Proteomes" id="UP000287969">
    <property type="component" value="Chromosome"/>
</dbReference>
<accession>A0A410QE38</accession>
<proteinExistence type="predicted"/>
<dbReference type="RefSeq" id="WP_128752781.1">
    <property type="nucleotide sequence ID" value="NZ_CP035282.1"/>
</dbReference>
<dbReference type="AlphaFoldDB" id="A0A410QE38"/>
<evidence type="ECO:0000313" key="2">
    <source>
        <dbReference type="Proteomes" id="UP000287969"/>
    </source>
</evidence>
<dbReference type="Pfam" id="PF06224">
    <property type="entry name" value="AlkZ-like"/>
    <property type="match status" value="1"/>
</dbReference>
<evidence type="ECO:0000313" key="1">
    <source>
        <dbReference type="EMBL" id="QAT62250.1"/>
    </source>
</evidence>
<sequence>METYNLTNDQGRNFILLKQGLIGDYKFEDKGGVCDYVRQAGCIQFDPIDICGKNPELVLHSRVLGFTKEMLYQLLYEDRKLIDYFDKNMSIFRVEDWEYFARLRENYRSYGRSHDKVDKVAGEIKGIIKEKGCVSSKDIDLKQMVDWPWAPTTLSRAVLETLYFRGDLIIHHKKGNNKYYSLAEDYIEEMILNTEDPNKTEDDFTKWQVLRRIGSVGLLWNKASDAWLGINKFNGERRNNIFSLLLSENKIVGCKVEGIQATLYFLKEDEELIKTVLSQDAFKQRLEFIAPLDNMLWDRKLIRALFDFDYKWEIYTPKSQRKYGYYVLPVLYGNRFVGRIEIVLDKKVRQLNVLNFWKEGNTKIDDDFYKLFQTEINQFMFFNHCETFKIKCKI</sequence>
<dbReference type="PANTHER" id="PTHR30528">
    <property type="entry name" value="CYTOPLASMIC PROTEIN"/>
    <property type="match status" value="1"/>
</dbReference>
<dbReference type="GO" id="GO:0003677">
    <property type="term" value="F:DNA binding"/>
    <property type="evidence" value="ECO:0007669"/>
    <property type="project" value="UniProtKB-KW"/>
</dbReference>